<evidence type="ECO:0000256" key="3">
    <source>
        <dbReference type="ARBA" id="ARBA00022452"/>
    </source>
</evidence>
<evidence type="ECO:0000313" key="14">
    <source>
        <dbReference type="Proteomes" id="UP000460561"/>
    </source>
</evidence>
<dbReference type="SUPFAM" id="SSF56935">
    <property type="entry name" value="Porins"/>
    <property type="match status" value="1"/>
</dbReference>
<keyword evidence="6 8" id="KW-0472">Membrane</keyword>
<name>A0A845AE22_9SPHN</name>
<dbReference type="Pfam" id="PF07715">
    <property type="entry name" value="Plug"/>
    <property type="match status" value="1"/>
</dbReference>
<comment type="caution">
    <text evidence="13">The sequence shown here is derived from an EMBL/GenBank/DDBJ whole genome shotgun (WGS) entry which is preliminary data.</text>
</comment>
<dbReference type="OrthoDB" id="5476657at2"/>
<keyword evidence="14" id="KW-1185">Reference proteome</keyword>
<organism evidence="13 14">
    <name type="scientific">Altericroceibacterium indicum</name>
    <dbReference type="NCBI Taxonomy" id="374177"/>
    <lineage>
        <taxon>Bacteria</taxon>
        <taxon>Pseudomonadati</taxon>
        <taxon>Pseudomonadota</taxon>
        <taxon>Alphaproteobacteria</taxon>
        <taxon>Sphingomonadales</taxon>
        <taxon>Erythrobacteraceae</taxon>
        <taxon>Altericroceibacterium</taxon>
    </lineage>
</organism>
<comment type="similarity">
    <text evidence="8 9">Belongs to the TonB-dependent receptor family.</text>
</comment>
<dbReference type="RefSeq" id="WP_160738654.1">
    <property type="nucleotide sequence ID" value="NZ_WTYQ01000002.1"/>
</dbReference>
<evidence type="ECO:0000256" key="9">
    <source>
        <dbReference type="RuleBase" id="RU003357"/>
    </source>
</evidence>
<evidence type="ECO:0000259" key="12">
    <source>
        <dbReference type="Pfam" id="PF07715"/>
    </source>
</evidence>
<dbReference type="InterPro" id="IPR037066">
    <property type="entry name" value="Plug_dom_sf"/>
</dbReference>
<dbReference type="Proteomes" id="UP000460561">
    <property type="component" value="Unassembled WGS sequence"/>
</dbReference>
<keyword evidence="5 9" id="KW-0798">TonB box</keyword>
<evidence type="ECO:0000256" key="4">
    <source>
        <dbReference type="ARBA" id="ARBA00022692"/>
    </source>
</evidence>
<dbReference type="GO" id="GO:0009279">
    <property type="term" value="C:cell outer membrane"/>
    <property type="evidence" value="ECO:0007669"/>
    <property type="project" value="UniProtKB-SubCell"/>
</dbReference>
<keyword evidence="10" id="KW-0732">Signal</keyword>
<dbReference type="InterPro" id="IPR010104">
    <property type="entry name" value="TonB_rcpt_bac"/>
</dbReference>
<dbReference type="InterPro" id="IPR012910">
    <property type="entry name" value="Plug_dom"/>
</dbReference>
<reference evidence="13 14" key="1">
    <citation type="submission" date="2019-12" db="EMBL/GenBank/DDBJ databases">
        <title>Genomic-based taxomic classification of the family Erythrobacteraceae.</title>
        <authorList>
            <person name="Xu L."/>
        </authorList>
    </citation>
    <scope>NUCLEOTIDE SEQUENCE [LARGE SCALE GENOMIC DNA]</scope>
    <source>
        <strain evidence="13 14">DSM 18604</strain>
    </source>
</reference>
<evidence type="ECO:0000256" key="6">
    <source>
        <dbReference type="ARBA" id="ARBA00023136"/>
    </source>
</evidence>
<protein>
    <submittedName>
        <fullName evidence="13">TonB-dependent receptor</fullName>
    </submittedName>
</protein>
<evidence type="ECO:0000256" key="2">
    <source>
        <dbReference type="ARBA" id="ARBA00022448"/>
    </source>
</evidence>
<dbReference type="InterPro" id="IPR039426">
    <property type="entry name" value="TonB-dep_rcpt-like"/>
</dbReference>
<keyword evidence="3 8" id="KW-1134">Transmembrane beta strand</keyword>
<dbReference type="Gene3D" id="2.40.170.20">
    <property type="entry name" value="TonB-dependent receptor, beta-barrel domain"/>
    <property type="match status" value="1"/>
</dbReference>
<dbReference type="AlphaFoldDB" id="A0A845AE22"/>
<proteinExistence type="inferred from homology"/>
<evidence type="ECO:0000256" key="5">
    <source>
        <dbReference type="ARBA" id="ARBA00023077"/>
    </source>
</evidence>
<dbReference type="PANTHER" id="PTHR40980:SF4">
    <property type="entry name" value="TONB-DEPENDENT RECEPTOR-LIKE BETA-BARREL DOMAIN-CONTAINING PROTEIN"/>
    <property type="match status" value="1"/>
</dbReference>
<evidence type="ECO:0000256" key="1">
    <source>
        <dbReference type="ARBA" id="ARBA00004571"/>
    </source>
</evidence>
<dbReference type="InterPro" id="IPR036942">
    <property type="entry name" value="Beta-barrel_TonB_sf"/>
</dbReference>
<keyword evidence="4 8" id="KW-0812">Transmembrane</keyword>
<feature type="domain" description="TonB-dependent receptor plug" evidence="12">
    <location>
        <begin position="62"/>
        <end position="173"/>
    </location>
</feature>
<evidence type="ECO:0000259" key="11">
    <source>
        <dbReference type="Pfam" id="PF00593"/>
    </source>
</evidence>
<dbReference type="NCBIfam" id="TIGR01782">
    <property type="entry name" value="TonB-Xanth-Caul"/>
    <property type="match status" value="1"/>
</dbReference>
<gene>
    <name evidence="13" type="ORF">GRI39_05090</name>
</gene>
<dbReference type="EMBL" id="WTYQ01000002">
    <property type="protein sequence ID" value="MXP25418.1"/>
    <property type="molecule type" value="Genomic_DNA"/>
</dbReference>
<keyword evidence="7 8" id="KW-0998">Cell outer membrane</keyword>
<evidence type="ECO:0000256" key="8">
    <source>
        <dbReference type="PROSITE-ProRule" id="PRU01360"/>
    </source>
</evidence>
<dbReference type="CDD" id="cd01347">
    <property type="entry name" value="ligand_gated_channel"/>
    <property type="match status" value="1"/>
</dbReference>
<sequence>MKHKITFHQAVAACALIAGFAATPLHAETTKDDPKAGKEGDRENTIVVTGYRSSNTATIEAKRNATGITDSIAQDQAGLLPDLTIAQVAQRIPGVALVPDFGTSNDRSPDLAESVLIRGMGSSYNLVTFDGLPLATTSQDSRGARIELLPPSFISRIDVVKTITANLDPHALSGQLDLITASAFDTNETSLITRASIGDNSAAGSNDVKQGKNLRADATFSSPFGQNKDFGIVVSGSFSRFYSSNYDQKPGAVDNSYRLYDRDTNKEISDYNDLSNTNGYSAASRNQIFVYDDKVTRASGIVKLEYNPSEATYASIYTGYFYQKEDEVRNEYLASADTGSAPLDQTATSGTWAKGKTALGYSHQPQKRETFVVSGILDQQMGDNFAAHLRATHSRARLNTIRDRSKFSMNKNTADGAFSYDLSAGYPVLSFDDPDYDNDPANYLEGYIQHITQRAAQNLTFFGGNIDNNFGRNETGLGFNIGASFQTTDQSYDQGRVGGLLLDANGDKRTMEDFVRPTRLKTTDPNVDFLFIDDAAYRDAWIAAGYPNTGDDSDTDISSDYQLNEKVYAAYAESDYKTDNLYIRAGLRFDSTKNKIDLWAQDDNLPAEPNDAAQYVRTHREADYHYLLPSVIASYDFGSGVMLRAGYSKTIGRPNFSYYAISESIGLPEDSDENYISITRGNADLKPRTSNNFDASLEWYPSTGSMFSVAAFYKDMKNLIFMQNITQDNYEYKGELYTARINTPMNSQSASLKGVELSARQDFRDIASGFFSNFVASANATFIQGKQTVVQGDESIRHVDGLEAQPKYLANATLSYENRSFGASIAYNYVGDYLKSINEDSEAFDIFSKGRGEFSAQMRWEALDGVTFILEGQNLTKSEIEYYRKMPTGRLLAERSQKGRVIWLGVNARF</sequence>
<dbReference type="Gene3D" id="2.170.130.10">
    <property type="entry name" value="TonB-dependent receptor, plug domain"/>
    <property type="match status" value="1"/>
</dbReference>
<dbReference type="PROSITE" id="PS52016">
    <property type="entry name" value="TONB_DEPENDENT_REC_3"/>
    <property type="match status" value="1"/>
</dbReference>
<evidence type="ECO:0000256" key="10">
    <source>
        <dbReference type="SAM" id="SignalP"/>
    </source>
</evidence>
<feature type="chain" id="PRO_5032942020" evidence="10">
    <location>
        <begin position="28"/>
        <end position="910"/>
    </location>
</feature>
<evidence type="ECO:0000313" key="13">
    <source>
        <dbReference type="EMBL" id="MXP25418.1"/>
    </source>
</evidence>
<keyword evidence="13" id="KW-0675">Receptor</keyword>
<dbReference type="InterPro" id="IPR000531">
    <property type="entry name" value="Beta-barrel_TonB"/>
</dbReference>
<evidence type="ECO:0000256" key="7">
    <source>
        <dbReference type="ARBA" id="ARBA00023237"/>
    </source>
</evidence>
<dbReference type="Pfam" id="PF00593">
    <property type="entry name" value="TonB_dep_Rec_b-barrel"/>
    <property type="match status" value="1"/>
</dbReference>
<accession>A0A845AE22</accession>
<feature type="signal peptide" evidence="10">
    <location>
        <begin position="1"/>
        <end position="27"/>
    </location>
</feature>
<feature type="domain" description="TonB-dependent receptor-like beta-barrel" evidence="11">
    <location>
        <begin position="403"/>
        <end position="875"/>
    </location>
</feature>
<dbReference type="PANTHER" id="PTHR40980">
    <property type="entry name" value="PLUG DOMAIN-CONTAINING PROTEIN"/>
    <property type="match status" value="1"/>
</dbReference>
<keyword evidence="2 8" id="KW-0813">Transport</keyword>
<comment type="subcellular location">
    <subcellularLocation>
        <location evidence="1 8">Cell outer membrane</location>
        <topology evidence="1 8">Multi-pass membrane protein</topology>
    </subcellularLocation>
</comment>